<dbReference type="SUPFAM" id="SSF47336">
    <property type="entry name" value="ACP-like"/>
    <property type="match status" value="1"/>
</dbReference>
<proteinExistence type="predicted"/>
<dbReference type="InterPro" id="IPR006162">
    <property type="entry name" value="Ppantetheine_attach_site"/>
</dbReference>
<comment type="caution">
    <text evidence="4">The sequence shown here is derived from an EMBL/GenBank/DDBJ whole genome shotgun (WGS) entry which is preliminary data.</text>
</comment>
<dbReference type="InterPro" id="IPR009081">
    <property type="entry name" value="PP-bd_ACP"/>
</dbReference>
<dbReference type="Pfam" id="PF00550">
    <property type="entry name" value="PP-binding"/>
    <property type="match status" value="1"/>
</dbReference>
<dbReference type="Proteomes" id="UP000035932">
    <property type="component" value="Unassembled WGS sequence"/>
</dbReference>
<dbReference type="PATRIC" id="fig|66430.4.peg.2514"/>
<dbReference type="EMBL" id="LFML01000149">
    <property type="protein sequence ID" value="KMO94151.1"/>
    <property type="molecule type" value="Genomic_DNA"/>
</dbReference>
<sequence>MGWDKDWDNNFEELLREYLPFLSADEPLEDDTDLRAVGLDSLGVVELLGSLEQAYDVRFVDEALSLDTFATPAVLWEQIGKMSEAASR</sequence>
<dbReference type="OrthoDB" id="3395095at2"/>
<evidence type="ECO:0000259" key="3">
    <source>
        <dbReference type="PROSITE" id="PS50075"/>
    </source>
</evidence>
<accession>A0A0J7AA27</accession>
<gene>
    <name evidence="4" type="ORF">ACS04_30925</name>
</gene>
<keyword evidence="5" id="KW-1185">Reference proteome</keyword>
<dbReference type="PROSITE" id="PS00012">
    <property type="entry name" value="PHOSPHOPANTETHEINE"/>
    <property type="match status" value="1"/>
</dbReference>
<reference evidence="4 5" key="1">
    <citation type="submission" date="2015-06" db="EMBL/GenBank/DDBJ databases">
        <title>Recapitulation of the evolution of biosynthetic gene clusters reveals hidden chemical diversity on bacterial genomes.</title>
        <authorList>
            <person name="Cruz-Morales P."/>
            <person name="Martinez-Guerrero C."/>
            <person name="Morales-Escalante M.A."/>
            <person name="Yanez-Guerra L.A."/>
            <person name="Kopp J.F."/>
            <person name="Feldmann J."/>
            <person name="Ramos-Aboites H.E."/>
            <person name="Barona-Gomez F."/>
        </authorList>
    </citation>
    <scope>NUCLEOTIDE SEQUENCE [LARGE SCALE GENOMIC DNA]</scope>
    <source>
        <strain evidence="4 5">ATCC 31245</strain>
    </source>
</reference>
<dbReference type="AlphaFoldDB" id="A0A0J7AA27"/>
<protein>
    <submittedName>
        <fullName evidence="4">Phosphopantetheine-binding protein</fullName>
    </submittedName>
</protein>
<evidence type="ECO:0000313" key="5">
    <source>
        <dbReference type="Proteomes" id="UP000035932"/>
    </source>
</evidence>
<evidence type="ECO:0000256" key="2">
    <source>
        <dbReference type="ARBA" id="ARBA00022553"/>
    </source>
</evidence>
<dbReference type="InterPro" id="IPR036736">
    <property type="entry name" value="ACP-like_sf"/>
</dbReference>
<dbReference type="RefSeq" id="WP_048480125.1">
    <property type="nucleotide sequence ID" value="NZ_JBIRUD010000030.1"/>
</dbReference>
<evidence type="ECO:0000256" key="1">
    <source>
        <dbReference type="ARBA" id="ARBA00022450"/>
    </source>
</evidence>
<keyword evidence="2" id="KW-0597">Phosphoprotein</keyword>
<dbReference type="Gene3D" id="1.10.1200.10">
    <property type="entry name" value="ACP-like"/>
    <property type="match status" value="1"/>
</dbReference>
<dbReference type="STRING" id="66430.ACS04_30925"/>
<name>A0A0J7AA27_9ACTN</name>
<dbReference type="PROSITE" id="PS50075">
    <property type="entry name" value="CARRIER"/>
    <property type="match status" value="1"/>
</dbReference>
<feature type="domain" description="Carrier" evidence="3">
    <location>
        <begin position="5"/>
        <end position="83"/>
    </location>
</feature>
<keyword evidence="1" id="KW-0596">Phosphopantetheine</keyword>
<organism evidence="4 5">
    <name type="scientific">Streptomyces roseus</name>
    <dbReference type="NCBI Taxonomy" id="66430"/>
    <lineage>
        <taxon>Bacteria</taxon>
        <taxon>Bacillati</taxon>
        <taxon>Actinomycetota</taxon>
        <taxon>Actinomycetes</taxon>
        <taxon>Kitasatosporales</taxon>
        <taxon>Streptomycetaceae</taxon>
        <taxon>Streptomyces</taxon>
    </lineage>
</organism>
<evidence type="ECO:0000313" key="4">
    <source>
        <dbReference type="EMBL" id="KMO94151.1"/>
    </source>
</evidence>